<sequence>MKNKVKVQLRRANLSSNKKNHVKDPIFDANVKHTMLNVNSELICVKCKQCKVFTGVGYKWKPIGKLFTLVGNSCPLTRFTSANLVPPKETTSHSVETQKPKIKAYSRRPKQVKTVCSSKKAKIVESKIANNSEPNHSWGSNATNVPSSSSLVNDSKFLGTFRFGNDQIAKIMGYGDYQLGNVTISRVYYVEKLEHNSFSVRQFCDSDLEVAFRKNTCFIWNLEGVDLLSGSRDTNLYIISLDDMIKTSPISLLSKASKTKSWLWHRRLSHLNFSTLNKLAKDGLARGILKLKFKKDHLCSTCALGKSKKSSHQPKAEDTNQEKLYLLHMDLWGPMRVESINRKKYILVIVDDYSRFT</sequence>
<proteinExistence type="predicted"/>
<evidence type="ECO:0000256" key="1">
    <source>
        <dbReference type="ARBA" id="ARBA00022722"/>
    </source>
</evidence>
<organism evidence="11 12">
    <name type="scientific">Tanacetum coccineum</name>
    <dbReference type="NCBI Taxonomy" id="301880"/>
    <lineage>
        <taxon>Eukaryota</taxon>
        <taxon>Viridiplantae</taxon>
        <taxon>Streptophyta</taxon>
        <taxon>Embryophyta</taxon>
        <taxon>Tracheophyta</taxon>
        <taxon>Spermatophyta</taxon>
        <taxon>Magnoliopsida</taxon>
        <taxon>eudicotyledons</taxon>
        <taxon>Gunneridae</taxon>
        <taxon>Pentapetalae</taxon>
        <taxon>asterids</taxon>
        <taxon>campanulids</taxon>
        <taxon>Asterales</taxon>
        <taxon>Asteraceae</taxon>
        <taxon>Asteroideae</taxon>
        <taxon>Anthemideae</taxon>
        <taxon>Anthemidinae</taxon>
        <taxon>Tanacetum</taxon>
    </lineage>
</organism>
<dbReference type="InterPro" id="IPR039537">
    <property type="entry name" value="Retrotran_Ty1/copia-like"/>
</dbReference>
<evidence type="ECO:0000313" key="11">
    <source>
        <dbReference type="EMBL" id="GJS97797.1"/>
    </source>
</evidence>
<keyword evidence="8" id="KW-0808">Transferase</keyword>
<keyword evidence="1" id="KW-0540">Nuclease</keyword>
<reference evidence="11" key="1">
    <citation type="journal article" date="2022" name="Int. J. Mol. Sci.">
        <title>Draft Genome of Tanacetum Coccineum: Genomic Comparison of Closely Related Tanacetum-Family Plants.</title>
        <authorList>
            <person name="Yamashiro T."/>
            <person name="Shiraishi A."/>
            <person name="Nakayama K."/>
            <person name="Satake H."/>
        </authorList>
    </citation>
    <scope>NUCLEOTIDE SEQUENCE</scope>
</reference>
<name>A0ABQ5A9G1_9ASTR</name>
<evidence type="ECO:0000256" key="8">
    <source>
        <dbReference type="ARBA" id="ARBA00022932"/>
    </source>
</evidence>
<dbReference type="InterPro" id="IPR025724">
    <property type="entry name" value="GAG-pre-integrase_dom"/>
</dbReference>
<evidence type="ECO:0000256" key="5">
    <source>
        <dbReference type="ARBA" id="ARBA00022842"/>
    </source>
</evidence>
<dbReference type="InterPro" id="IPR036397">
    <property type="entry name" value="RNaseH_sf"/>
</dbReference>
<dbReference type="Pfam" id="PF13976">
    <property type="entry name" value="gag_pre-integrs"/>
    <property type="match status" value="1"/>
</dbReference>
<keyword evidence="5" id="KW-0460">Magnesium</keyword>
<evidence type="ECO:0000256" key="9">
    <source>
        <dbReference type="ARBA" id="ARBA00023172"/>
    </source>
</evidence>
<keyword evidence="9" id="KW-0233">DNA recombination</keyword>
<accession>A0ABQ5A9G1</accession>
<gene>
    <name evidence="11" type="ORF">Tco_0804765</name>
</gene>
<evidence type="ECO:0000259" key="10">
    <source>
        <dbReference type="Pfam" id="PF13976"/>
    </source>
</evidence>
<dbReference type="PANTHER" id="PTHR42648">
    <property type="entry name" value="TRANSPOSASE, PUTATIVE-RELATED"/>
    <property type="match status" value="1"/>
</dbReference>
<keyword evidence="7" id="KW-0695">RNA-directed DNA polymerase</keyword>
<keyword evidence="2" id="KW-0479">Metal-binding</keyword>
<reference evidence="11" key="2">
    <citation type="submission" date="2022-01" db="EMBL/GenBank/DDBJ databases">
        <authorList>
            <person name="Yamashiro T."/>
            <person name="Shiraishi A."/>
            <person name="Satake H."/>
            <person name="Nakayama K."/>
        </authorList>
    </citation>
    <scope>NUCLEOTIDE SEQUENCE</scope>
</reference>
<evidence type="ECO:0000256" key="3">
    <source>
        <dbReference type="ARBA" id="ARBA00022759"/>
    </source>
</evidence>
<feature type="domain" description="GAG-pre-integrase" evidence="10">
    <location>
        <begin position="235"/>
        <end position="307"/>
    </location>
</feature>
<protein>
    <submittedName>
        <fullName evidence="11">Retrovirus-related pol polyprotein from transposon TNT 1-94</fullName>
    </submittedName>
</protein>
<evidence type="ECO:0000256" key="6">
    <source>
        <dbReference type="ARBA" id="ARBA00022908"/>
    </source>
</evidence>
<evidence type="ECO:0000256" key="4">
    <source>
        <dbReference type="ARBA" id="ARBA00022801"/>
    </source>
</evidence>
<keyword evidence="8" id="KW-0548">Nucleotidyltransferase</keyword>
<dbReference type="Gene3D" id="3.30.420.10">
    <property type="entry name" value="Ribonuclease H-like superfamily/Ribonuclease H"/>
    <property type="match status" value="1"/>
</dbReference>
<keyword evidence="12" id="KW-1185">Reference proteome</keyword>
<evidence type="ECO:0000256" key="7">
    <source>
        <dbReference type="ARBA" id="ARBA00022918"/>
    </source>
</evidence>
<dbReference type="Proteomes" id="UP001151760">
    <property type="component" value="Unassembled WGS sequence"/>
</dbReference>
<keyword evidence="3" id="KW-0255">Endonuclease</keyword>
<dbReference type="EMBL" id="BQNB010011991">
    <property type="protein sequence ID" value="GJS97797.1"/>
    <property type="molecule type" value="Genomic_DNA"/>
</dbReference>
<evidence type="ECO:0000313" key="12">
    <source>
        <dbReference type="Proteomes" id="UP001151760"/>
    </source>
</evidence>
<evidence type="ECO:0000256" key="2">
    <source>
        <dbReference type="ARBA" id="ARBA00022723"/>
    </source>
</evidence>
<comment type="caution">
    <text evidence="11">The sequence shown here is derived from an EMBL/GenBank/DDBJ whole genome shotgun (WGS) entry which is preliminary data.</text>
</comment>
<keyword evidence="8" id="KW-0239">DNA-directed DNA polymerase</keyword>
<dbReference type="PANTHER" id="PTHR42648:SF11">
    <property type="entry name" value="TRANSPOSON TY4-P GAG-POL POLYPROTEIN"/>
    <property type="match status" value="1"/>
</dbReference>
<keyword evidence="6" id="KW-0229">DNA integration</keyword>
<keyword evidence="4" id="KW-0378">Hydrolase</keyword>